<dbReference type="SUPFAM" id="SSF63380">
    <property type="entry name" value="Riboflavin synthase domain-like"/>
    <property type="match status" value="1"/>
</dbReference>
<dbReference type="InterPro" id="IPR009050">
    <property type="entry name" value="Globin-like_sf"/>
</dbReference>
<dbReference type="InterPro" id="IPR017938">
    <property type="entry name" value="Riboflavin_synthase-like_b-brl"/>
</dbReference>
<evidence type="ECO:0000313" key="15">
    <source>
        <dbReference type="Proteomes" id="UP000248544"/>
    </source>
</evidence>
<evidence type="ECO:0000256" key="7">
    <source>
        <dbReference type="ARBA" id="ARBA00023014"/>
    </source>
</evidence>
<dbReference type="GO" id="GO:0020037">
    <property type="term" value="F:heme binding"/>
    <property type="evidence" value="ECO:0007669"/>
    <property type="project" value="InterPro"/>
</dbReference>
<comment type="caution">
    <text evidence="14">The sequence shown here is derived from an EMBL/GenBank/DDBJ whole genome shotgun (WGS) entry which is preliminary data.</text>
</comment>
<dbReference type="PROSITE" id="PS01033">
    <property type="entry name" value="GLOBIN"/>
    <property type="match status" value="1"/>
</dbReference>
<name>A0A2W2GST6_9ACTN</name>
<keyword evidence="11" id="KW-0813">Transport</keyword>
<organism evidence="14 15">
    <name type="scientific">Spongiactinospora gelatinilytica</name>
    <dbReference type="NCBI Taxonomy" id="2666298"/>
    <lineage>
        <taxon>Bacteria</taxon>
        <taxon>Bacillati</taxon>
        <taxon>Actinomycetota</taxon>
        <taxon>Actinomycetes</taxon>
        <taxon>Streptosporangiales</taxon>
        <taxon>Streptosporangiaceae</taxon>
        <taxon>Spongiactinospora</taxon>
    </lineage>
</organism>
<evidence type="ECO:0000256" key="2">
    <source>
        <dbReference type="ARBA" id="ARBA00001974"/>
    </source>
</evidence>
<comment type="catalytic activity">
    <reaction evidence="10">
        <text>2 nitric oxide + NADPH + 2 O2 = 2 nitrate + NADP(+) + H(+)</text>
        <dbReference type="Rhea" id="RHEA:19465"/>
        <dbReference type="ChEBI" id="CHEBI:15378"/>
        <dbReference type="ChEBI" id="CHEBI:15379"/>
        <dbReference type="ChEBI" id="CHEBI:16480"/>
        <dbReference type="ChEBI" id="CHEBI:17632"/>
        <dbReference type="ChEBI" id="CHEBI:57783"/>
        <dbReference type="ChEBI" id="CHEBI:58349"/>
        <dbReference type="EC" id="1.14.12.17"/>
    </reaction>
</comment>
<evidence type="ECO:0000256" key="3">
    <source>
        <dbReference type="ARBA" id="ARBA00006401"/>
    </source>
</evidence>
<sequence length="383" mass="42361">MAIDTALIRRSWSLVEPRSGKVAADFYALLFSRFPQVRGMFPAAMDLQRDRLLHALTRVVLSLGEIEGLSTYLGQLGRDHRKYGVVPEHYPMLGACLITAMRVNAQGAWLPAYDQAWAAAYDLIARVMSEAAERDSHASPPYWTATVVGHELRSHDLAVIVLRPSHPYLFQAGQYTTVQTRQWPRVWRPYSIANPPREDNLISLHVRVVPGGWVSTALAHRTAVGDTVFLGPPRGSMVLSRSTASHLVFIAGGTGLAPFKAIIEETAWMHERPSVDLFHGVRLRSQAYDLPDLLRLREQHGRMRFVLAVSDDPAHPPRESVADTVARHRLPADSEVFICGSPGMVQACTARLLRMGVSGHNVHMEAVDQSGLALPWAAPSVGR</sequence>
<proteinExistence type="inferred from homology"/>
<dbReference type="InterPro" id="IPR039261">
    <property type="entry name" value="FNR_nucleotide-bd"/>
</dbReference>
<dbReference type="EMBL" id="POUA01000051">
    <property type="protein sequence ID" value="PZG51002.1"/>
    <property type="molecule type" value="Genomic_DNA"/>
</dbReference>
<dbReference type="PANTHER" id="PTHR47354:SF5">
    <property type="entry name" value="PROTEIN RFBI"/>
    <property type="match status" value="1"/>
</dbReference>
<keyword evidence="11" id="KW-0349">Heme</keyword>
<dbReference type="SUPFAM" id="SSF46458">
    <property type="entry name" value="Globin-like"/>
    <property type="match status" value="1"/>
</dbReference>
<keyword evidence="5" id="KW-0001">2Fe-2S</keyword>
<dbReference type="PRINTS" id="PR00410">
    <property type="entry name" value="PHEHYDRXLASE"/>
</dbReference>
<keyword evidence="8" id="KW-0520">NAD</keyword>
<dbReference type="GO" id="GO:0005344">
    <property type="term" value="F:oxygen carrier activity"/>
    <property type="evidence" value="ECO:0007669"/>
    <property type="project" value="UniProtKB-KW"/>
</dbReference>
<keyword evidence="11" id="KW-0408">Iron</keyword>
<dbReference type="Gene3D" id="3.40.50.80">
    <property type="entry name" value="Nucleotide-binding domain of ferredoxin-NADP reductase (FNR) module"/>
    <property type="match status" value="1"/>
</dbReference>
<evidence type="ECO:0000256" key="11">
    <source>
        <dbReference type="RuleBase" id="RU000356"/>
    </source>
</evidence>
<evidence type="ECO:0000256" key="10">
    <source>
        <dbReference type="ARBA" id="ARBA00049433"/>
    </source>
</evidence>
<dbReference type="InterPro" id="IPR000971">
    <property type="entry name" value="Globin"/>
</dbReference>
<dbReference type="RefSeq" id="WP_111166715.1">
    <property type="nucleotide sequence ID" value="NZ_POUA01000051.1"/>
</dbReference>
<reference evidence="14 15" key="1">
    <citation type="submission" date="2018-01" db="EMBL/GenBank/DDBJ databases">
        <title>Draft genome sequence of Sphaerisporangium sp. 7K107.</title>
        <authorList>
            <person name="Sahin N."/>
            <person name="Saygin H."/>
            <person name="Ay H."/>
        </authorList>
    </citation>
    <scope>NUCLEOTIDE SEQUENCE [LARGE SCALE GENOMIC DNA]</scope>
    <source>
        <strain evidence="14 15">7K107</strain>
    </source>
</reference>
<dbReference type="CDD" id="cd19753">
    <property type="entry name" value="Mb-like_oxidoreductase"/>
    <property type="match status" value="1"/>
</dbReference>
<feature type="domain" description="FAD-binding FR-type" evidence="13">
    <location>
        <begin position="140"/>
        <end position="240"/>
    </location>
</feature>
<evidence type="ECO:0000256" key="8">
    <source>
        <dbReference type="ARBA" id="ARBA00023027"/>
    </source>
</evidence>
<keyword evidence="6" id="KW-0521">NADP</keyword>
<evidence type="ECO:0000256" key="4">
    <source>
        <dbReference type="ARBA" id="ARBA00012229"/>
    </source>
</evidence>
<keyword evidence="11" id="KW-0479">Metal-binding</keyword>
<feature type="domain" description="Globin" evidence="12">
    <location>
        <begin position="1"/>
        <end position="133"/>
    </location>
</feature>
<dbReference type="PROSITE" id="PS51384">
    <property type="entry name" value="FAD_FR"/>
    <property type="match status" value="1"/>
</dbReference>
<dbReference type="Pfam" id="PF00042">
    <property type="entry name" value="Globin"/>
    <property type="match status" value="1"/>
</dbReference>
<dbReference type="Gene3D" id="1.10.490.10">
    <property type="entry name" value="Globins"/>
    <property type="match status" value="1"/>
</dbReference>
<dbReference type="GO" id="GO:0008941">
    <property type="term" value="F:nitric oxide dioxygenase NAD(P)H activity"/>
    <property type="evidence" value="ECO:0007669"/>
    <property type="project" value="UniProtKB-EC"/>
</dbReference>
<keyword evidence="7" id="KW-0411">Iron-sulfur</keyword>
<evidence type="ECO:0000259" key="13">
    <source>
        <dbReference type="PROSITE" id="PS51384"/>
    </source>
</evidence>
<dbReference type="Proteomes" id="UP000248544">
    <property type="component" value="Unassembled WGS sequence"/>
</dbReference>
<dbReference type="GO" id="GO:0019825">
    <property type="term" value="F:oxygen binding"/>
    <property type="evidence" value="ECO:0007669"/>
    <property type="project" value="InterPro"/>
</dbReference>
<comment type="cofactor">
    <cofactor evidence="1">
        <name>heme b</name>
        <dbReference type="ChEBI" id="CHEBI:60344"/>
    </cofactor>
</comment>
<comment type="catalytic activity">
    <reaction evidence="9">
        <text>2 nitric oxide + NADH + 2 O2 = 2 nitrate + NAD(+) + H(+)</text>
        <dbReference type="Rhea" id="RHEA:19469"/>
        <dbReference type="ChEBI" id="CHEBI:15378"/>
        <dbReference type="ChEBI" id="CHEBI:15379"/>
        <dbReference type="ChEBI" id="CHEBI:16480"/>
        <dbReference type="ChEBI" id="CHEBI:17632"/>
        <dbReference type="ChEBI" id="CHEBI:57540"/>
        <dbReference type="ChEBI" id="CHEBI:57945"/>
        <dbReference type="EC" id="1.14.12.17"/>
    </reaction>
</comment>
<protein>
    <recommendedName>
        <fullName evidence="4">nitric oxide dioxygenase</fullName>
        <ecNumber evidence="4">1.14.12.17</ecNumber>
    </recommendedName>
</protein>
<keyword evidence="11" id="KW-0561">Oxygen transport</keyword>
<keyword evidence="15" id="KW-1185">Reference proteome</keyword>
<evidence type="ECO:0000256" key="9">
    <source>
        <dbReference type="ARBA" id="ARBA00048649"/>
    </source>
</evidence>
<dbReference type="CDD" id="cd06187">
    <property type="entry name" value="O2ase_reductase_like"/>
    <property type="match status" value="1"/>
</dbReference>
<evidence type="ECO:0000256" key="6">
    <source>
        <dbReference type="ARBA" id="ARBA00022857"/>
    </source>
</evidence>
<comment type="similarity">
    <text evidence="3">In the C-terminal section; belongs to the flavoprotein pyridine nucleotide cytochrome reductase family.</text>
</comment>
<dbReference type="GO" id="GO:0051537">
    <property type="term" value="F:2 iron, 2 sulfur cluster binding"/>
    <property type="evidence" value="ECO:0007669"/>
    <property type="project" value="UniProtKB-KW"/>
</dbReference>
<evidence type="ECO:0000313" key="14">
    <source>
        <dbReference type="EMBL" id="PZG51002.1"/>
    </source>
</evidence>
<dbReference type="AlphaFoldDB" id="A0A2W2GST6"/>
<gene>
    <name evidence="14" type="ORF">C1I98_09525</name>
</gene>
<evidence type="ECO:0000256" key="5">
    <source>
        <dbReference type="ARBA" id="ARBA00022714"/>
    </source>
</evidence>
<dbReference type="EC" id="1.14.12.17" evidence="4"/>
<comment type="cofactor">
    <cofactor evidence="2">
        <name>FAD</name>
        <dbReference type="ChEBI" id="CHEBI:57692"/>
    </cofactor>
</comment>
<dbReference type="Pfam" id="PF00970">
    <property type="entry name" value="FAD_binding_6"/>
    <property type="match status" value="1"/>
</dbReference>
<dbReference type="InterPro" id="IPR001433">
    <property type="entry name" value="OxRdtase_FAD/NAD-bd"/>
</dbReference>
<dbReference type="InterPro" id="IPR012292">
    <property type="entry name" value="Globin/Proto"/>
</dbReference>
<accession>A0A2W2GST6</accession>
<dbReference type="Gene3D" id="2.40.30.10">
    <property type="entry name" value="Translation factors"/>
    <property type="match status" value="1"/>
</dbReference>
<dbReference type="InterPro" id="IPR017927">
    <property type="entry name" value="FAD-bd_FR_type"/>
</dbReference>
<dbReference type="SUPFAM" id="SSF52343">
    <property type="entry name" value="Ferredoxin reductase-like, C-terminal NADP-linked domain"/>
    <property type="match status" value="1"/>
</dbReference>
<dbReference type="InterPro" id="IPR008333">
    <property type="entry name" value="Cbr1-like_FAD-bd_dom"/>
</dbReference>
<dbReference type="InterPro" id="IPR050415">
    <property type="entry name" value="MRET"/>
</dbReference>
<comment type="similarity">
    <text evidence="11">Belongs to the globin family.</text>
</comment>
<evidence type="ECO:0000259" key="12">
    <source>
        <dbReference type="PROSITE" id="PS01033"/>
    </source>
</evidence>
<dbReference type="Pfam" id="PF00175">
    <property type="entry name" value="NAD_binding_1"/>
    <property type="match status" value="1"/>
</dbReference>
<dbReference type="PANTHER" id="PTHR47354">
    <property type="entry name" value="NADH OXIDOREDUCTASE HCR"/>
    <property type="match status" value="1"/>
</dbReference>
<evidence type="ECO:0000256" key="1">
    <source>
        <dbReference type="ARBA" id="ARBA00001970"/>
    </source>
</evidence>